<dbReference type="PROSITE" id="PS00022">
    <property type="entry name" value="EGF_1"/>
    <property type="match status" value="1"/>
</dbReference>
<feature type="disulfide bond" evidence="8">
    <location>
        <begin position="178"/>
        <end position="188"/>
    </location>
</feature>
<accession>A0A913Y129</accession>
<dbReference type="Gene3D" id="2.10.25.10">
    <property type="entry name" value="Laminin"/>
    <property type="match status" value="1"/>
</dbReference>
<dbReference type="Pfam" id="PF00530">
    <property type="entry name" value="SRCR"/>
    <property type="match status" value="1"/>
</dbReference>
<dbReference type="OrthoDB" id="5985199at2759"/>
<dbReference type="FunFam" id="3.10.250.10:FF:000011">
    <property type="entry name" value="Scavenger receptor class A member 5"/>
    <property type="match status" value="1"/>
</dbReference>
<dbReference type="PRINTS" id="PR00258">
    <property type="entry name" value="SPERACTRCPTR"/>
</dbReference>
<feature type="domain" description="SRCR" evidence="10">
    <location>
        <begin position="108"/>
        <end position="211"/>
    </location>
</feature>
<evidence type="ECO:0008006" key="13">
    <source>
        <dbReference type="Google" id="ProtNLM"/>
    </source>
</evidence>
<dbReference type="SUPFAM" id="SSF56487">
    <property type="entry name" value="SRCR-like"/>
    <property type="match status" value="1"/>
</dbReference>
<dbReference type="GeneID" id="110250601"/>
<evidence type="ECO:0000313" key="11">
    <source>
        <dbReference type="EnsemblMetazoa" id="XP_020912860.1"/>
    </source>
</evidence>
<reference evidence="11" key="1">
    <citation type="submission" date="2022-11" db="UniProtKB">
        <authorList>
            <consortium name="EnsemblMetazoa"/>
        </authorList>
    </citation>
    <scope>IDENTIFICATION</scope>
</reference>
<keyword evidence="5 8" id="KW-1015">Disulfide bond</keyword>
<dbReference type="OMA" id="HYNCECK"/>
<evidence type="ECO:0000313" key="12">
    <source>
        <dbReference type="Proteomes" id="UP000887567"/>
    </source>
</evidence>
<keyword evidence="6" id="KW-0325">Glycoprotein</keyword>
<feature type="disulfide bond" evidence="7">
    <location>
        <begin position="93"/>
        <end position="102"/>
    </location>
</feature>
<dbReference type="Proteomes" id="UP000887567">
    <property type="component" value="Unplaced"/>
</dbReference>
<dbReference type="InterPro" id="IPR001190">
    <property type="entry name" value="SRCR"/>
</dbReference>
<evidence type="ECO:0000259" key="10">
    <source>
        <dbReference type="PROSITE" id="PS50287"/>
    </source>
</evidence>
<dbReference type="SMART" id="SM00202">
    <property type="entry name" value="SR"/>
    <property type="match status" value="1"/>
</dbReference>
<dbReference type="PROSITE" id="PS01186">
    <property type="entry name" value="EGF_2"/>
    <property type="match status" value="1"/>
</dbReference>
<keyword evidence="12" id="KW-1185">Reference proteome</keyword>
<evidence type="ECO:0000256" key="5">
    <source>
        <dbReference type="ARBA" id="ARBA00023157"/>
    </source>
</evidence>
<proteinExistence type="inferred from homology"/>
<dbReference type="FunFam" id="2.10.25.10:FF:000255">
    <property type="entry name" value="Sushi, nidogen and EGF-like domains 1"/>
    <property type="match status" value="1"/>
</dbReference>
<dbReference type="SUPFAM" id="SSF57196">
    <property type="entry name" value="EGF/Laminin"/>
    <property type="match status" value="1"/>
</dbReference>
<evidence type="ECO:0000256" key="3">
    <source>
        <dbReference type="ARBA" id="ARBA00022729"/>
    </source>
</evidence>
<sequence length="212" mass="23754">MKNNKFVKDNMECVFACMGVHWCRSINFEIAPRASDLHACQLISSDQFTGKQYMGPSKAYNHYSLKNPCQEAPCRNGGNCTLQENRQHYNCECKKGFEGEHCDQAPDIRLVGSSNKYEGRLEVYHNGHWGTVCDDYWDQNSNGGTVACRQLGFSGLQSYDTDKFGQGTGFIWLDDIRCTGTEQRIQDCPHIIIPGGVGHCSHSEDVGIICIP</sequence>
<dbReference type="PROSITE" id="PS50026">
    <property type="entry name" value="EGF_3"/>
    <property type="match status" value="1"/>
</dbReference>
<feature type="domain" description="EGF-like" evidence="9">
    <location>
        <begin position="65"/>
        <end position="103"/>
    </location>
</feature>
<organism evidence="11 12">
    <name type="scientific">Exaiptasia diaphana</name>
    <name type="common">Tropical sea anemone</name>
    <name type="synonym">Aiptasia pulchella</name>
    <dbReference type="NCBI Taxonomy" id="2652724"/>
    <lineage>
        <taxon>Eukaryota</taxon>
        <taxon>Metazoa</taxon>
        <taxon>Cnidaria</taxon>
        <taxon>Anthozoa</taxon>
        <taxon>Hexacorallia</taxon>
        <taxon>Actiniaria</taxon>
        <taxon>Aiptasiidae</taxon>
        <taxon>Exaiptasia</taxon>
    </lineage>
</organism>
<keyword evidence="2 7" id="KW-0245">EGF-like domain</keyword>
<comment type="similarity">
    <text evidence="1">Belongs to the EGF domain peptide family.</text>
</comment>
<dbReference type="Gene3D" id="3.10.250.10">
    <property type="entry name" value="SRCR-like domain"/>
    <property type="match status" value="1"/>
</dbReference>
<dbReference type="SMART" id="SM00181">
    <property type="entry name" value="EGF"/>
    <property type="match status" value="1"/>
</dbReference>
<evidence type="ECO:0000256" key="6">
    <source>
        <dbReference type="ARBA" id="ARBA00023180"/>
    </source>
</evidence>
<evidence type="ECO:0000256" key="2">
    <source>
        <dbReference type="ARBA" id="ARBA00022536"/>
    </source>
</evidence>
<evidence type="ECO:0000256" key="7">
    <source>
        <dbReference type="PROSITE-ProRule" id="PRU00076"/>
    </source>
</evidence>
<dbReference type="GO" id="GO:0016020">
    <property type="term" value="C:membrane"/>
    <property type="evidence" value="ECO:0007669"/>
    <property type="project" value="InterPro"/>
</dbReference>
<keyword evidence="3" id="KW-0732">Signal</keyword>
<feature type="disulfide bond" evidence="7">
    <location>
        <begin position="74"/>
        <end position="91"/>
    </location>
</feature>
<dbReference type="PROSITE" id="PS50287">
    <property type="entry name" value="SRCR_2"/>
    <property type="match status" value="1"/>
</dbReference>
<name>A0A913Y129_EXADI</name>
<keyword evidence="4" id="KW-0677">Repeat</keyword>
<dbReference type="RefSeq" id="XP_020912860.1">
    <property type="nucleotide sequence ID" value="XM_021057201.2"/>
</dbReference>
<dbReference type="AlphaFoldDB" id="A0A913Y129"/>
<dbReference type="KEGG" id="epa:110250601"/>
<dbReference type="PANTHER" id="PTHR48071">
    <property type="entry name" value="SRCR DOMAIN-CONTAINING PROTEIN"/>
    <property type="match status" value="1"/>
</dbReference>
<dbReference type="InterPro" id="IPR036772">
    <property type="entry name" value="SRCR-like_dom_sf"/>
</dbReference>
<protein>
    <recommendedName>
        <fullName evidence="13">Neurotrypsin</fullName>
    </recommendedName>
</protein>
<dbReference type="PANTHER" id="PTHR48071:SF18">
    <property type="entry name" value="DELETED IN MALIGNANT BRAIN TUMORS 1 PROTEIN-RELATED"/>
    <property type="match status" value="1"/>
</dbReference>
<evidence type="ECO:0000259" key="9">
    <source>
        <dbReference type="PROSITE" id="PS50026"/>
    </source>
</evidence>
<dbReference type="EnsemblMetazoa" id="XM_021057201.2">
    <property type="protein sequence ID" value="XP_020912860.1"/>
    <property type="gene ID" value="LOC110250601"/>
</dbReference>
<comment type="caution">
    <text evidence="8">Lacks conserved residue(s) required for the propagation of feature annotation.</text>
</comment>
<evidence type="ECO:0000256" key="4">
    <source>
        <dbReference type="ARBA" id="ARBA00022737"/>
    </source>
</evidence>
<evidence type="ECO:0000256" key="8">
    <source>
        <dbReference type="PROSITE-ProRule" id="PRU00196"/>
    </source>
</evidence>
<dbReference type="InterPro" id="IPR000742">
    <property type="entry name" value="EGF"/>
</dbReference>
<evidence type="ECO:0000256" key="1">
    <source>
        <dbReference type="ARBA" id="ARBA00006373"/>
    </source>
</evidence>